<reference evidence="1 2" key="1">
    <citation type="submission" date="2019-02" db="EMBL/GenBank/DDBJ databases">
        <title>Deep-cultivation of Planctomycetes and their phenomic and genomic characterization uncovers novel biology.</title>
        <authorList>
            <person name="Wiegand S."/>
            <person name="Jogler M."/>
            <person name="Boedeker C."/>
            <person name="Pinto D."/>
            <person name="Vollmers J."/>
            <person name="Rivas-Marin E."/>
            <person name="Kohn T."/>
            <person name="Peeters S.H."/>
            <person name="Heuer A."/>
            <person name="Rast P."/>
            <person name="Oberbeckmann S."/>
            <person name="Bunk B."/>
            <person name="Jeske O."/>
            <person name="Meyerdierks A."/>
            <person name="Storesund J.E."/>
            <person name="Kallscheuer N."/>
            <person name="Luecker S."/>
            <person name="Lage O.M."/>
            <person name="Pohl T."/>
            <person name="Merkel B.J."/>
            <person name="Hornburger P."/>
            <person name="Mueller R.-W."/>
            <person name="Bruemmer F."/>
            <person name="Labrenz M."/>
            <person name="Spormann A.M."/>
            <person name="Op den Camp H."/>
            <person name="Overmann J."/>
            <person name="Amann R."/>
            <person name="Jetten M.S.M."/>
            <person name="Mascher T."/>
            <person name="Medema M.H."/>
            <person name="Devos D.P."/>
            <person name="Kaster A.-K."/>
            <person name="Ovreas L."/>
            <person name="Rohde M."/>
            <person name="Galperin M.Y."/>
            <person name="Jogler C."/>
        </authorList>
    </citation>
    <scope>NUCLEOTIDE SEQUENCE [LARGE SCALE GENOMIC DNA]</scope>
    <source>
        <strain evidence="1 2">CA12</strain>
    </source>
</reference>
<protein>
    <recommendedName>
        <fullName evidence="3">DUF488 domain-containing protein</fullName>
    </recommendedName>
</protein>
<dbReference type="Pfam" id="PF04343">
    <property type="entry name" value="DUF488"/>
    <property type="match status" value="1"/>
</dbReference>
<proteinExistence type="predicted"/>
<dbReference type="Proteomes" id="UP000318741">
    <property type="component" value="Chromosome"/>
</dbReference>
<gene>
    <name evidence="1" type="ORF">CA12_35480</name>
</gene>
<organism evidence="1 2">
    <name type="scientific">Alienimonas californiensis</name>
    <dbReference type="NCBI Taxonomy" id="2527989"/>
    <lineage>
        <taxon>Bacteria</taxon>
        <taxon>Pseudomonadati</taxon>
        <taxon>Planctomycetota</taxon>
        <taxon>Planctomycetia</taxon>
        <taxon>Planctomycetales</taxon>
        <taxon>Planctomycetaceae</taxon>
        <taxon>Alienimonas</taxon>
    </lineage>
</organism>
<name>A0A517PDI2_9PLAN</name>
<evidence type="ECO:0008006" key="3">
    <source>
        <dbReference type="Google" id="ProtNLM"/>
    </source>
</evidence>
<dbReference type="KEGG" id="acaf:CA12_35480"/>
<evidence type="ECO:0000313" key="2">
    <source>
        <dbReference type="Proteomes" id="UP000318741"/>
    </source>
</evidence>
<dbReference type="EMBL" id="CP036265">
    <property type="protein sequence ID" value="QDT17426.1"/>
    <property type="molecule type" value="Genomic_DNA"/>
</dbReference>
<dbReference type="AlphaFoldDB" id="A0A517PDI2"/>
<evidence type="ECO:0000313" key="1">
    <source>
        <dbReference type="EMBL" id="QDT17426.1"/>
    </source>
</evidence>
<dbReference type="PANTHER" id="PTHR39337:SF1">
    <property type="entry name" value="BLR5642 PROTEIN"/>
    <property type="match status" value="1"/>
</dbReference>
<sequence length="155" mass="17035">MEKPPDSLLLTAGYTGVSVDRLIEVLLEHRVQRVVDVRELPLSRRAGFSKNGLAARLAVDDIGYTHLRPLGSPRDARKRFQADKDWRAFATAVNEHLTTAPAVDALEKLAELVADQRCCLLCTCPDADRCHRSLVADALADVTPVEVVHLTVLAD</sequence>
<dbReference type="InterPro" id="IPR007438">
    <property type="entry name" value="DUF488"/>
</dbReference>
<dbReference type="RefSeq" id="WP_165700837.1">
    <property type="nucleotide sequence ID" value="NZ_CP036265.1"/>
</dbReference>
<dbReference type="PANTHER" id="PTHR39337">
    <property type="entry name" value="BLR5642 PROTEIN"/>
    <property type="match status" value="1"/>
</dbReference>
<accession>A0A517PDI2</accession>
<keyword evidence="2" id="KW-1185">Reference proteome</keyword>